<protein>
    <submittedName>
        <fullName evidence="1">Uncharacterized protein</fullName>
    </submittedName>
</protein>
<comment type="caution">
    <text evidence="1">The sequence shown here is derived from an EMBL/GenBank/DDBJ whole genome shotgun (WGS) entry which is preliminary data.</text>
</comment>
<reference evidence="1 2" key="1">
    <citation type="submission" date="2020-04" db="EMBL/GenBank/DDBJ databases">
        <title>Molecular characterization of pseudomonads from Agaricus bisporus reveal novel blotch 2 pathogens in Western Europe.</title>
        <authorList>
            <person name="Taparia T."/>
            <person name="Krijger M."/>
            <person name="Haynes E."/>
            <person name="Elpinstone J.G."/>
            <person name="Noble R."/>
            <person name="Van Der Wolf J."/>
        </authorList>
    </citation>
    <scope>NUCLEOTIDE SEQUENCE [LARGE SCALE GENOMIC DNA]</scope>
    <source>
        <strain evidence="1 2">IPO3781</strain>
    </source>
</reference>
<proteinExistence type="predicted"/>
<sequence length="94" mass="11116">MSVFMVTWNLNKEGPNYSEARRLFVQHLDRYESIRDIGLDSVRWVRSAGTAKQVSDDLSTKIDSNDRLVVTEMNRDEYYGWLDKGTWDWIQARL</sequence>
<evidence type="ECO:0000313" key="1">
    <source>
        <dbReference type="EMBL" id="NWE77703.1"/>
    </source>
</evidence>
<organism evidence="1 2">
    <name type="scientific">Pseudomonas yamanorum</name>
    <dbReference type="NCBI Taxonomy" id="515393"/>
    <lineage>
        <taxon>Bacteria</taxon>
        <taxon>Pseudomonadati</taxon>
        <taxon>Pseudomonadota</taxon>
        <taxon>Gammaproteobacteria</taxon>
        <taxon>Pseudomonadales</taxon>
        <taxon>Pseudomonadaceae</taxon>
        <taxon>Pseudomonas</taxon>
    </lineage>
</organism>
<dbReference type="RefSeq" id="WP_111756437.1">
    <property type="nucleotide sequence ID" value="NZ_JACARF010000023.1"/>
</dbReference>
<dbReference type="Proteomes" id="UP000537188">
    <property type="component" value="Unassembled WGS sequence"/>
</dbReference>
<accession>A0A7Y8FEU7</accession>
<dbReference type="AlphaFoldDB" id="A0A7Y8FEU7"/>
<dbReference type="EMBL" id="JACARF010000023">
    <property type="protein sequence ID" value="NWE77703.1"/>
    <property type="molecule type" value="Genomic_DNA"/>
</dbReference>
<gene>
    <name evidence="1" type="ORF">HX828_19220</name>
</gene>
<evidence type="ECO:0000313" key="2">
    <source>
        <dbReference type="Proteomes" id="UP000537188"/>
    </source>
</evidence>
<name>A0A7Y8FEU7_9PSED</name>